<feature type="non-terminal residue" evidence="2">
    <location>
        <position position="1"/>
    </location>
</feature>
<gene>
    <name evidence="2" type="ORF">TCAL_12687</name>
</gene>
<dbReference type="EMBL" id="VCGU01000001">
    <property type="protein sequence ID" value="TRY80645.1"/>
    <property type="molecule type" value="Genomic_DNA"/>
</dbReference>
<evidence type="ECO:0000313" key="3">
    <source>
        <dbReference type="Proteomes" id="UP000318571"/>
    </source>
</evidence>
<dbReference type="AlphaFoldDB" id="A0A553PSK1"/>
<dbReference type="GO" id="GO:0003676">
    <property type="term" value="F:nucleic acid binding"/>
    <property type="evidence" value="ECO:0007669"/>
    <property type="project" value="InterPro"/>
</dbReference>
<dbReference type="InterPro" id="IPR001584">
    <property type="entry name" value="Integrase_cat-core"/>
</dbReference>
<organism evidence="2 3">
    <name type="scientific">Tigriopus californicus</name>
    <name type="common">Marine copepod</name>
    <dbReference type="NCBI Taxonomy" id="6832"/>
    <lineage>
        <taxon>Eukaryota</taxon>
        <taxon>Metazoa</taxon>
        <taxon>Ecdysozoa</taxon>
        <taxon>Arthropoda</taxon>
        <taxon>Crustacea</taxon>
        <taxon>Multicrustacea</taxon>
        <taxon>Hexanauplia</taxon>
        <taxon>Copepoda</taxon>
        <taxon>Harpacticoida</taxon>
        <taxon>Harpacticidae</taxon>
        <taxon>Tigriopus</taxon>
    </lineage>
</organism>
<feature type="domain" description="Integrase catalytic" evidence="1">
    <location>
        <begin position="105"/>
        <end position="174"/>
    </location>
</feature>
<comment type="caution">
    <text evidence="2">The sequence shown here is derived from an EMBL/GenBank/DDBJ whole genome shotgun (WGS) entry which is preliminary data.</text>
</comment>
<keyword evidence="3" id="KW-1185">Reference proteome</keyword>
<dbReference type="GO" id="GO:0015074">
    <property type="term" value="P:DNA integration"/>
    <property type="evidence" value="ECO:0007669"/>
    <property type="project" value="InterPro"/>
</dbReference>
<dbReference type="Proteomes" id="UP000318571">
    <property type="component" value="Chromosome 12"/>
</dbReference>
<feature type="non-terminal residue" evidence="2">
    <location>
        <position position="174"/>
    </location>
</feature>
<dbReference type="SUPFAM" id="SSF53098">
    <property type="entry name" value="Ribonuclease H-like"/>
    <property type="match status" value="1"/>
</dbReference>
<dbReference type="STRING" id="6832.A0A553PSK1"/>
<reference evidence="2 3" key="1">
    <citation type="journal article" date="2018" name="Nat. Ecol. Evol.">
        <title>Genomic signatures of mitonuclear coevolution across populations of Tigriopus californicus.</title>
        <authorList>
            <person name="Barreto F.S."/>
            <person name="Watson E.T."/>
            <person name="Lima T.G."/>
            <person name="Willett C.S."/>
            <person name="Edmands S."/>
            <person name="Li W."/>
            <person name="Burton R.S."/>
        </authorList>
    </citation>
    <scope>NUCLEOTIDE SEQUENCE [LARGE SCALE GENOMIC DNA]</scope>
    <source>
        <strain evidence="2 3">San Diego</strain>
    </source>
</reference>
<proteinExistence type="predicted"/>
<name>A0A553PSK1_TIGCA</name>
<sequence length="174" mass="19619">ADARSRHPSDPPAHREVADDEVDFDGRVVHACSSAMIRTATSVDPIDPLLQDLKVHADRCVVYQEVKNQIREGFPSAKKLLSDRMKPFWKIRHQLSIDDHELKQRPERPFHELAIDLATVHGREFLILVDCATEWPDILDLGHDTTSLKLISALKGVFCRTGAPTVLWSDNGPQ</sequence>
<evidence type="ECO:0000259" key="1">
    <source>
        <dbReference type="PROSITE" id="PS50994"/>
    </source>
</evidence>
<dbReference type="PANTHER" id="PTHR37984">
    <property type="entry name" value="PROTEIN CBG26694"/>
    <property type="match status" value="1"/>
</dbReference>
<dbReference type="InterPro" id="IPR012337">
    <property type="entry name" value="RNaseH-like_sf"/>
</dbReference>
<protein>
    <recommendedName>
        <fullName evidence="1">Integrase catalytic domain-containing protein</fullName>
    </recommendedName>
</protein>
<dbReference type="InterPro" id="IPR036397">
    <property type="entry name" value="RNaseH_sf"/>
</dbReference>
<dbReference type="Gene3D" id="3.30.420.10">
    <property type="entry name" value="Ribonuclease H-like superfamily/Ribonuclease H"/>
    <property type="match status" value="1"/>
</dbReference>
<dbReference type="InterPro" id="IPR050951">
    <property type="entry name" value="Retrovirus_Pol_polyprotein"/>
</dbReference>
<evidence type="ECO:0000313" key="2">
    <source>
        <dbReference type="EMBL" id="TRY80645.1"/>
    </source>
</evidence>
<dbReference type="PANTHER" id="PTHR37984:SF5">
    <property type="entry name" value="PROTEIN NYNRIN-LIKE"/>
    <property type="match status" value="1"/>
</dbReference>
<accession>A0A553PSK1</accession>
<dbReference type="PROSITE" id="PS50994">
    <property type="entry name" value="INTEGRASE"/>
    <property type="match status" value="1"/>
</dbReference>